<organism evidence="2">
    <name type="scientific">Tetraselmis sp. GSL018</name>
    <dbReference type="NCBI Taxonomy" id="582737"/>
    <lineage>
        <taxon>Eukaryota</taxon>
        <taxon>Viridiplantae</taxon>
        <taxon>Chlorophyta</taxon>
        <taxon>core chlorophytes</taxon>
        <taxon>Chlorodendrophyceae</taxon>
        <taxon>Chlorodendrales</taxon>
        <taxon>Chlorodendraceae</taxon>
        <taxon>Tetraselmis</taxon>
    </lineage>
</organism>
<reference evidence="2" key="1">
    <citation type="submission" date="2014-05" db="EMBL/GenBank/DDBJ databases">
        <title>The transcriptome of the halophilic microalga Tetraselmis sp. GSL018 isolated from the Great Salt Lake, Utah.</title>
        <authorList>
            <person name="Jinkerson R.E."/>
            <person name="D'Adamo S."/>
            <person name="Posewitz M.C."/>
        </authorList>
    </citation>
    <scope>NUCLEOTIDE SEQUENCE</scope>
    <source>
        <strain evidence="2">GSL018</strain>
    </source>
</reference>
<gene>
    <name evidence="2" type="ORF">TSPGSL018_9642</name>
</gene>
<dbReference type="AlphaFoldDB" id="A0A061RBA2"/>
<dbReference type="Pfam" id="PF11998">
    <property type="entry name" value="DUF3493"/>
    <property type="match status" value="1"/>
</dbReference>
<accession>A0A061RBA2</accession>
<protein>
    <submittedName>
        <fullName evidence="2">Uncharacterized protein</fullName>
    </submittedName>
</protein>
<feature type="transmembrane region" description="Helical" evidence="1">
    <location>
        <begin position="89"/>
        <end position="110"/>
    </location>
</feature>
<evidence type="ECO:0000256" key="1">
    <source>
        <dbReference type="SAM" id="Phobius"/>
    </source>
</evidence>
<dbReference type="InterPro" id="IPR021883">
    <property type="entry name" value="LPA1-like"/>
</dbReference>
<keyword evidence="1" id="KW-1133">Transmembrane helix</keyword>
<sequence>MDPNADEARAAHYNSACCYTKLRKWDEAADSVVSAVNDYDLKFIVALKDDDLKELREQPVFDRVVGEVTGGLSQEAYIKARQEARSPFMLVRTIALGGLSAGAALGLIIITGRLIAAIRGGEGAPDLQQTLQNFGINAGALALLVFLLARDQRRKKRELGVIEREERLAKLQVQDDGGRPSAASPAP</sequence>
<dbReference type="PANTHER" id="PTHR35498:SF4">
    <property type="entry name" value="PROTEIN LOW PSII ACCUMULATION 1, CHLOROPLASTIC"/>
    <property type="match status" value="1"/>
</dbReference>
<dbReference type="NCBIfam" id="NF047558">
    <property type="entry name" value="TPR_END_plus"/>
    <property type="match status" value="1"/>
</dbReference>
<evidence type="ECO:0000313" key="2">
    <source>
        <dbReference type="EMBL" id="JAC68049.1"/>
    </source>
</evidence>
<dbReference type="EMBL" id="GBEZ01018381">
    <property type="protein sequence ID" value="JAC68049.1"/>
    <property type="molecule type" value="Transcribed_RNA"/>
</dbReference>
<feature type="transmembrane region" description="Helical" evidence="1">
    <location>
        <begin position="130"/>
        <end position="149"/>
    </location>
</feature>
<name>A0A061RBA2_9CHLO</name>
<dbReference type="PANTHER" id="PTHR35498">
    <property type="entry name" value="PROTEIN LOW PSII ACCUMULATION 1, CHLOROPLASTIC"/>
    <property type="match status" value="1"/>
</dbReference>
<proteinExistence type="predicted"/>
<keyword evidence="1" id="KW-0472">Membrane</keyword>
<keyword evidence="1" id="KW-0812">Transmembrane</keyword>